<accession>A0AC35G7H1</accession>
<protein>
    <submittedName>
        <fullName evidence="2">PAZ domain-containing protein</fullName>
    </submittedName>
</protein>
<proteinExistence type="predicted"/>
<sequence length="616" mass="70575">MFSLPLRLVYYYFSCIWGVYFINSKKMDRRRDTYSGGYRSSRTYSSDSQSSRSSRDGGAPYRGRGGGGRGGGRGGYGAPGGRSGADDSTTSGLPAQQPQLFTIPELEQLPPVPPKGTATVRTNGYEIDVSKAKKAYQYDIKWTGESKKGKKFDMNKQTKDDVKFQLKQNALLSVFYKTINQYKDFFRITEGDEQYAYDSGSMFFCQRKLLNDEEVRTFDIDVEKFDQCVKDYYPSLIGATAEIRCTREILPDSLNGDLENDRPAIQYLELVFSQAQRRGGSYLSFGNRFYDRNSKEEIERMPLILKEGVTRSIRIIGEPSDKKLMVQMVPTKATFYDDQSLERLIEHSINGRITDLTHDYKRKLASNAIKHICLETTHLEKKILLVAAGLTTDAANRCFFEYNGKKTDVDEYFREKYNIRLRHPDLPCVIEKKGRDKSLYPIELLRVPENQRVPKAKQGNELNSLIIRKCQMLPSVAVEKIEKNREDADILNSNLIIKNTGARVYPSKLVTAPAKQLPTPSIIFKDTQKTLNNGVFGMQTGDKFIRPATVRKMACILASNRLEPRKAEDFVNQFLRRLQLYGVQVDKPDFYDWSNPDRDYERLEDYAKKGYDFAFI</sequence>
<evidence type="ECO:0000313" key="1">
    <source>
        <dbReference type="Proteomes" id="UP000887580"/>
    </source>
</evidence>
<name>A0AC35G7H1_9BILA</name>
<organism evidence="1 2">
    <name type="scientific">Panagrolaimus sp. PS1159</name>
    <dbReference type="NCBI Taxonomy" id="55785"/>
    <lineage>
        <taxon>Eukaryota</taxon>
        <taxon>Metazoa</taxon>
        <taxon>Ecdysozoa</taxon>
        <taxon>Nematoda</taxon>
        <taxon>Chromadorea</taxon>
        <taxon>Rhabditida</taxon>
        <taxon>Tylenchina</taxon>
        <taxon>Panagrolaimomorpha</taxon>
        <taxon>Panagrolaimoidea</taxon>
        <taxon>Panagrolaimidae</taxon>
        <taxon>Panagrolaimus</taxon>
    </lineage>
</organism>
<dbReference type="Proteomes" id="UP000887580">
    <property type="component" value="Unplaced"/>
</dbReference>
<reference evidence="2" key="1">
    <citation type="submission" date="2022-11" db="UniProtKB">
        <authorList>
            <consortium name="WormBaseParasite"/>
        </authorList>
    </citation>
    <scope>IDENTIFICATION</scope>
</reference>
<dbReference type="WBParaSite" id="PS1159_v2.g2488.t1">
    <property type="protein sequence ID" value="PS1159_v2.g2488.t1"/>
    <property type="gene ID" value="PS1159_v2.g2488"/>
</dbReference>
<evidence type="ECO:0000313" key="2">
    <source>
        <dbReference type="WBParaSite" id="PS1159_v2.g2488.t1"/>
    </source>
</evidence>